<keyword evidence="6 11" id="KW-0256">Endoplasmic reticulum</keyword>
<dbReference type="EC" id="2.3.1.-" evidence="11"/>
<evidence type="ECO:0000256" key="3">
    <source>
        <dbReference type="ARBA" id="ARBA00022516"/>
    </source>
</evidence>
<keyword evidence="8" id="KW-0443">Lipid metabolism</keyword>
<dbReference type="GO" id="GO:0019432">
    <property type="term" value="P:triglyceride biosynthetic process"/>
    <property type="evidence" value="ECO:0007669"/>
    <property type="project" value="TreeGrafter"/>
</dbReference>
<organism evidence="12">
    <name type="scientific">Haematococcus lacustris</name>
    <name type="common">Green alga</name>
    <name type="synonym">Haematococcus pluvialis</name>
    <dbReference type="NCBI Taxonomy" id="44745"/>
    <lineage>
        <taxon>Eukaryota</taxon>
        <taxon>Viridiplantae</taxon>
        <taxon>Chlorophyta</taxon>
        <taxon>core chlorophytes</taxon>
        <taxon>Chlorophyceae</taxon>
        <taxon>CS clade</taxon>
        <taxon>Chlamydomonadales</taxon>
        <taxon>Haematococcaceae</taxon>
        <taxon>Haematococcus</taxon>
    </lineage>
</organism>
<sequence length="329" mass="37636">MGVKKPVFDHPSLKIGERVYSDLQPGQRMPILNWVVAVTTLALYCGWVNLLIMLGVAAIWLVWPRYVLVLLWSTLLLPAKPVLWTAFCKLWVFKTWRQYFRYSYFFEEKLDPTKRYVLYEAPHGTFPIGPIVAGTLCQTFFPDAPIYSVAANSVFNIPLWRHFISWIGSLPASKSNFKRLLDHGSVAVVVGGIAEMYMCNPKKERIKMLGRKGFVRIALEEQVDGIVPVYYFGNSQAFNFGPAFLESVSRKWRTSLGVLYGVCGLPIPHPVQMYLVHGKPIPVPKVAKDDPEFERHVTELLDIAVKGMQDLYENHRKEYGWPEKPLSIE</sequence>
<protein>
    <recommendedName>
        <fullName evidence="11">Acyltransferase</fullName>
        <ecNumber evidence="11">2.3.1.-</ecNumber>
    </recommendedName>
</protein>
<evidence type="ECO:0000256" key="6">
    <source>
        <dbReference type="ARBA" id="ARBA00022824"/>
    </source>
</evidence>
<keyword evidence="4 11" id="KW-0808">Transferase</keyword>
<dbReference type="SUPFAM" id="SSF69593">
    <property type="entry name" value="Glycerol-3-phosphate (1)-acyltransferase"/>
    <property type="match status" value="1"/>
</dbReference>
<keyword evidence="10 12" id="KW-0012">Acyltransferase</keyword>
<evidence type="ECO:0000256" key="9">
    <source>
        <dbReference type="ARBA" id="ARBA00023136"/>
    </source>
</evidence>
<evidence type="ECO:0000256" key="5">
    <source>
        <dbReference type="ARBA" id="ARBA00022692"/>
    </source>
</evidence>
<evidence type="ECO:0000256" key="10">
    <source>
        <dbReference type="ARBA" id="ARBA00023315"/>
    </source>
</evidence>
<evidence type="ECO:0000256" key="7">
    <source>
        <dbReference type="ARBA" id="ARBA00022989"/>
    </source>
</evidence>
<dbReference type="InterPro" id="IPR007130">
    <property type="entry name" value="DAGAT"/>
</dbReference>
<feature type="transmembrane region" description="Helical" evidence="11">
    <location>
        <begin position="69"/>
        <end position="92"/>
    </location>
</feature>
<evidence type="ECO:0000256" key="2">
    <source>
        <dbReference type="ARBA" id="ARBA00005420"/>
    </source>
</evidence>
<feature type="transmembrane region" description="Helical" evidence="11">
    <location>
        <begin position="31"/>
        <end position="63"/>
    </location>
</feature>
<dbReference type="CDD" id="cd07987">
    <property type="entry name" value="LPLAT_MGAT-like"/>
    <property type="match status" value="1"/>
</dbReference>
<dbReference type="GO" id="GO:0004144">
    <property type="term" value="F:diacylglycerol O-acyltransferase activity"/>
    <property type="evidence" value="ECO:0007669"/>
    <property type="project" value="TreeGrafter"/>
</dbReference>
<reference evidence="12" key="1">
    <citation type="journal article" date="2020" name="BMC Plant Biol.">
        <title>Characterization of type-2 diacylglycerol acyltransferases in Haematococcus lacustris reveals their functions and engineering potential in triacylglycerol biosynthesis and possible roles in astaxanthin esterification.</title>
        <authorList>
            <person name="Cui H."/>
            <person name="Zhao C."/>
            <person name="Xu W."/>
            <person name="Zhang H."/>
            <person name="Hang W."/>
            <person name="Zhu X."/>
            <person name="Ji C."/>
            <person name="Xue J."/>
            <person name="Zhang C."/>
            <person name="Li R."/>
        </authorList>
    </citation>
    <scope>NUCLEOTIDE SEQUENCE</scope>
    <source>
        <strain evidence="12">FACHB-712</strain>
    </source>
</reference>
<keyword evidence="5 11" id="KW-0812">Transmembrane</keyword>
<comment type="subcellular location">
    <subcellularLocation>
        <location evidence="1 11">Endoplasmic reticulum membrane</location>
        <topology evidence="1 11">Multi-pass membrane protein</topology>
    </subcellularLocation>
</comment>
<accession>A0A7G8Z0G5</accession>
<dbReference type="AlphaFoldDB" id="A0A7G8Z0G5"/>
<evidence type="ECO:0000313" key="12">
    <source>
        <dbReference type="EMBL" id="QNL10714.1"/>
    </source>
</evidence>
<dbReference type="EMBL" id="MT875165">
    <property type="protein sequence ID" value="QNL10714.1"/>
    <property type="molecule type" value="mRNA"/>
</dbReference>
<comment type="similarity">
    <text evidence="2 11">Belongs to the diacylglycerol acyltransferase family.</text>
</comment>
<dbReference type="GO" id="GO:0005789">
    <property type="term" value="C:endoplasmic reticulum membrane"/>
    <property type="evidence" value="ECO:0007669"/>
    <property type="project" value="UniProtKB-SubCell"/>
</dbReference>
<evidence type="ECO:0000256" key="8">
    <source>
        <dbReference type="ARBA" id="ARBA00023098"/>
    </source>
</evidence>
<dbReference type="Pfam" id="PF03982">
    <property type="entry name" value="DAGAT"/>
    <property type="match status" value="1"/>
</dbReference>
<gene>
    <name evidence="12" type="primary">DGAT2E</name>
</gene>
<evidence type="ECO:0000256" key="11">
    <source>
        <dbReference type="RuleBase" id="RU367023"/>
    </source>
</evidence>
<dbReference type="PANTHER" id="PTHR12317">
    <property type="entry name" value="DIACYLGLYCEROL O-ACYLTRANSFERASE"/>
    <property type="match status" value="1"/>
</dbReference>
<keyword evidence="7 11" id="KW-1133">Transmembrane helix</keyword>
<dbReference type="PANTHER" id="PTHR12317:SF63">
    <property type="entry name" value="DIACYLGLYCEROL O-ACYLTRANSFERASE 2"/>
    <property type="match status" value="1"/>
</dbReference>
<keyword evidence="3" id="KW-0444">Lipid biosynthesis</keyword>
<evidence type="ECO:0000256" key="4">
    <source>
        <dbReference type="ARBA" id="ARBA00022679"/>
    </source>
</evidence>
<proteinExistence type="evidence at transcript level"/>
<keyword evidence="9 11" id="KW-0472">Membrane</keyword>
<name>A0A7G8Z0G5_HAELA</name>
<evidence type="ECO:0000256" key="1">
    <source>
        <dbReference type="ARBA" id="ARBA00004477"/>
    </source>
</evidence>